<comment type="caution">
    <text evidence="3">The sequence shown here is derived from an EMBL/GenBank/DDBJ whole genome shotgun (WGS) entry which is preliminary data.</text>
</comment>
<dbReference type="InterPro" id="IPR043144">
    <property type="entry name" value="Mal/L-sulf/L-lact_DH-like_ah"/>
</dbReference>
<keyword evidence="2" id="KW-0560">Oxidoreductase</keyword>
<accession>A0A0R2FLJ8</accession>
<organism evidence="3 4">
    <name type="scientific">Liquorilactobacillus mali</name>
    <dbReference type="NCBI Taxonomy" id="1618"/>
    <lineage>
        <taxon>Bacteria</taxon>
        <taxon>Bacillati</taxon>
        <taxon>Bacillota</taxon>
        <taxon>Bacilli</taxon>
        <taxon>Lactobacillales</taxon>
        <taxon>Lactobacillaceae</taxon>
        <taxon>Liquorilactobacillus</taxon>
    </lineage>
</organism>
<reference evidence="3 4" key="1">
    <citation type="journal article" date="2015" name="Genome Announc.">
        <title>Expanding the biotechnology potential of lactobacilli through comparative genomics of 213 strains and associated genera.</title>
        <authorList>
            <person name="Sun Z."/>
            <person name="Harris H.M."/>
            <person name="McCann A."/>
            <person name="Guo C."/>
            <person name="Argimon S."/>
            <person name="Zhang W."/>
            <person name="Yang X."/>
            <person name="Jeffery I.B."/>
            <person name="Cooney J.C."/>
            <person name="Kagawa T.F."/>
            <person name="Liu W."/>
            <person name="Song Y."/>
            <person name="Salvetti E."/>
            <person name="Wrobel A."/>
            <person name="Rasinkangas P."/>
            <person name="Parkhill J."/>
            <person name="Rea M.C."/>
            <person name="O'Sullivan O."/>
            <person name="Ritari J."/>
            <person name="Douillard F.P."/>
            <person name="Paul Ross R."/>
            <person name="Yang R."/>
            <person name="Briner A.E."/>
            <person name="Felis G.E."/>
            <person name="de Vos W.M."/>
            <person name="Barrangou R."/>
            <person name="Klaenhammer T.R."/>
            <person name="Caufield P.W."/>
            <person name="Cui Y."/>
            <person name="Zhang H."/>
            <person name="O'Toole P.W."/>
        </authorList>
    </citation>
    <scope>NUCLEOTIDE SEQUENCE [LARGE SCALE GENOMIC DNA]</scope>
    <source>
        <strain evidence="3 4">ATCC 27304</strain>
    </source>
</reference>
<dbReference type="AlphaFoldDB" id="A0A0R2FLJ8"/>
<name>A0A0R2FLJ8_9LACO</name>
<dbReference type="PANTHER" id="PTHR11091">
    <property type="entry name" value="OXIDOREDUCTASE-RELATED"/>
    <property type="match status" value="1"/>
</dbReference>
<evidence type="ECO:0000256" key="2">
    <source>
        <dbReference type="ARBA" id="ARBA00023002"/>
    </source>
</evidence>
<dbReference type="InterPro" id="IPR043143">
    <property type="entry name" value="Mal/L-sulf/L-lact_DH-like_NADP"/>
</dbReference>
<evidence type="ECO:0000256" key="1">
    <source>
        <dbReference type="ARBA" id="ARBA00006056"/>
    </source>
</evidence>
<dbReference type="InterPro" id="IPR003767">
    <property type="entry name" value="Malate/L-lactate_DH-like"/>
</dbReference>
<dbReference type="STRING" id="1618.IV36_GL000419"/>
<evidence type="ECO:0000313" key="4">
    <source>
        <dbReference type="Proteomes" id="UP000051727"/>
    </source>
</evidence>
<proteinExistence type="inferred from homology"/>
<comment type="similarity">
    <text evidence="1">Belongs to the LDH2/MDH2 oxidoreductase family.</text>
</comment>
<sequence>MLGGFFVCCLKIKKEVFFMRITAAAETEFLEKVFQKAGFSATDGSLLADTLVDADLRGISSHGIQRLDWYIRMVQDGTIKPQNQVKILKETDTSMLLDANGNMGQIASALAINSLIKKAKTTNVAMAVIRNSNHFGTAGYYSRLAAQAGLIGISTTNTRPLVVPTNAIEAFLGSNAFAFTFPADPHPFVFDGATSSVSSGKIMVLAKNQKPISGEWAVDRERNIIHDSKKAAEILSEVAFTEHQSGGGVLTLGGNKEENSNYKGFGNSLVVELLTGILAQGSISADTNTGKHDFSQFFMVINPAFFGDLATLKANAEKMFERIRNLDHIPGTHIMIPGDREYRNYDYNSEHGVVIDPKTTQEITAIAEKFAIELPQAL</sequence>
<dbReference type="EMBL" id="JQAR01000013">
    <property type="protein sequence ID" value="KRN29102.1"/>
    <property type="molecule type" value="Genomic_DNA"/>
</dbReference>
<dbReference type="PATRIC" id="fig|1618.3.peg.419"/>
<dbReference type="InterPro" id="IPR036111">
    <property type="entry name" value="Mal/L-sulfo/L-lacto_DH-like_sf"/>
</dbReference>
<protein>
    <submittedName>
        <fullName evidence="3">Malate lactate dehydrogenase</fullName>
    </submittedName>
</protein>
<dbReference type="Pfam" id="PF02615">
    <property type="entry name" value="Ldh_2"/>
    <property type="match status" value="1"/>
</dbReference>
<evidence type="ECO:0000313" key="3">
    <source>
        <dbReference type="EMBL" id="KRN29102.1"/>
    </source>
</evidence>
<dbReference type="SUPFAM" id="SSF89733">
    <property type="entry name" value="L-sulfolactate dehydrogenase-like"/>
    <property type="match status" value="1"/>
</dbReference>
<dbReference type="Gene3D" id="1.10.1530.10">
    <property type="match status" value="1"/>
</dbReference>
<dbReference type="Gene3D" id="3.30.1370.60">
    <property type="entry name" value="Hypothetical oxidoreductase yiak, domain 2"/>
    <property type="match status" value="1"/>
</dbReference>
<dbReference type="Proteomes" id="UP000051727">
    <property type="component" value="Unassembled WGS sequence"/>
</dbReference>
<gene>
    <name evidence="3" type="ORF">IV36_GL000419</name>
</gene>
<dbReference type="PANTHER" id="PTHR11091:SF0">
    <property type="entry name" value="MALATE DEHYDROGENASE"/>
    <property type="match status" value="1"/>
</dbReference>
<dbReference type="GO" id="GO:0016491">
    <property type="term" value="F:oxidoreductase activity"/>
    <property type="evidence" value="ECO:0007669"/>
    <property type="project" value="UniProtKB-KW"/>
</dbReference>